<name>D5BF81_ZUNPS</name>
<dbReference type="HOGENOM" id="CLU_3241826_0_0_10"/>
<proteinExistence type="predicted"/>
<keyword evidence="2" id="KW-1185">Reference proteome</keyword>
<protein>
    <submittedName>
        <fullName evidence="1">Uncharacterized protein</fullName>
    </submittedName>
</protein>
<dbReference type="KEGG" id="zpr:ZPR_2656"/>
<reference evidence="1 2" key="1">
    <citation type="journal article" date="2010" name="BMC Genomics">
        <title>The complete genome of Zunongwangia profunda SM-A87 reveals its adaptation to the deep-sea environment and ecological role in sedimentary organic nitrogen degradation.</title>
        <authorList>
            <person name="Qin Q.L."/>
            <person name="Zhang X.Y."/>
            <person name="Wang X.M."/>
            <person name="Liu G.M."/>
            <person name="Chen X.L."/>
            <person name="Xie B.B."/>
            <person name="Dang H.Y."/>
            <person name="Zhou B.C."/>
            <person name="Yu J."/>
            <person name="Zhang Y.Z."/>
        </authorList>
    </citation>
    <scope>NUCLEOTIDE SEQUENCE [LARGE SCALE GENOMIC DNA]</scope>
    <source>
        <strain evidence="2">DSM 18752 / CCTCC AB 206139 / SM-A87</strain>
    </source>
</reference>
<evidence type="ECO:0000313" key="1">
    <source>
        <dbReference type="EMBL" id="ADF52979.1"/>
    </source>
</evidence>
<organism evidence="1 2">
    <name type="scientific">Zunongwangia profunda (strain DSM 18752 / CCTCC AB 206139 / SM-A87)</name>
    <name type="common">Wangia profunda</name>
    <dbReference type="NCBI Taxonomy" id="655815"/>
    <lineage>
        <taxon>Bacteria</taxon>
        <taxon>Pseudomonadati</taxon>
        <taxon>Bacteroidota</taxon>
        <taxon>Flavobacteriia</taxon>
        <taxon>Flavobacteriales</taxon>
        <taxon>Flavobacteriaceae</taxon>
        <taxon>Zunongwangia</taxon>
    </lineage>
</organism>
<dbReference type="EMBL" id="CP001650">
    <property type="protein sequence ID" value="ADF52979.1"/>
    <property type="molecule type" value="Genomic_DNA"/>
</dbReference>
<sequence length="43" mass="4927">MIYIVGGFVLVPVVVFAIINRQDQTRVSSFNKRKLKGIVHNIR</sequence>
<accession>D5BF81</accession>
<evidence type="ECO:0000313" key="2">
    <source>
        <dbReference type="Proteomes" id="UP000001654"/>
    </source>
</evidence>
<dbReference type="STRING" id="655815.ZPR_2656"/>
<dbReference type="Proteomes" id="UP000001654">
    <property type="component" value="Chromosome"/>
</dbReference>
<dbReference type="AlphaFoldDB" id="D5BF81"/>
<gene>
    <name evidence="1" type="ordered locus">ZPR_2656</name>
</gene>